<reference evidence="8 9" key="1">
    <citation type="submission" date="2024-04" db="EMBL/GenBank/DDBJ databases">
        <title>Dissimilatory iodate-reducing microorganisms contribute to the enrichment of iodine in groundwater.</title>
        <authorList>
            <person name="Jiang Z."/>
        </authorList>
    </citation>
    <scope>NUCLEOTIDE SEQUENCE [LARGE SCALE GENOMIC DNA]</scope>
    <source>
        <strain evidence="8 9">NCP973</strain>
    </source>
</reference>
<dbReference type="SUPFAM" id="SSF55040">
    <property type="entry name" value="Molybdenum cofactor biosynthesis protein C, MoaC"/>
    <property type="match status" value="1"/>
</dbReference>
<dbReference type="InterPro" id="IPR002820">
    <property type="entry name" value="Mopterin_CF_biosynth-C_dom"/>
</dbReference>
<evidence type="ECO:0000313" key="9">
    <source>
        <dbReference type="Proteomes" id="UP001479520"/>
    </source>
</evidence>
<dbReference type="InterPro" id="IPR023045">
    <property type="entry name" value="MoaC"/>
</dbReference>
<dbReference type="Gene3D" id="3.30.70.640">
    <property type="entry name" value="Molybdopterin cofactor biosynthesis C (MoaC) domain"/>
    <property type="match status" value="1"/>
</dbReference>
<dbReference type="EMBL" id="CP151406">
    <property type="protein sequence ID" value="WZJ23183.1"/>
    <property type="molecule type" value="Genomic_DNA"/>
</dbReference>
<dbReference type="InterPro" id="IPR036522">
    <property type="entry name" value="MoaC_sf"/>
</dbReference>
<gene>
    <name evidence="8" type="primary">moaC</name>
    <name evidence="8" type="ORF">AADV58_13955</name>
</gene>
<evidence type="ECO:0000256" key="5">
    <source>
        <dbReference type="ARBA" id="ARBA00023239"/>
    </source>
</evidence>
<accession>A0ABZ2XKN5</accession>
<dbReference type="GO" id="GO:0061799">
    <property type="term" value="F:cyclic pyranopterin monophosphate synthase activity"/>
    <property type="evidence" value="ECO:0007669"/>
    <property type="project" value="UniProtKB-EC"/>
</dbReference>
<comment type="function">
    <text evidence="6">Catalyzes the conversion of (8S)-3',8-cyclo-7,8-dihydroguanosine 5'-triphosphate to cyclic pyranopterin monophosphate (cPMP).</text>
</comment>
<dbReference type="Proteomes" id="UP001479520">
    <property type="component" value="Chromosome"/>
</dbReference>
<keyword evidence="5 8" id="KW-0456">Lyase</keyword>
<dbReference type="NCBIfam" id="NF006870">
    <property type="entry name" value="PRK09364.1"/>
    <property type="match status" value="1"/>
</dbReference>
<evidence type="ECO:0000256" key="4">
    <source>
        <dbReference type="ARBA" id="ARBA00023150"/>
    </source>
</evidence>
<dbReference type="CDD" id="cd01420">
    <property type="entry name" value="MoaC_PE"/>
    <property type="match status" value="1"/>
</dbReference>
<evidence type="ECO:0000259" key="7">
    <source>
        <dbReference type="Pfam" id="PF01967"/>
    </source>
</evidence>
<dbReference type="NCBIfam" id="TIGR00581">
    <property type="entry name" value="moaC"/>
    <property type="match status" value="1"/>
</dbReference>
<feature type="domain" description="Molybdopterin cofactor biosynthesis C (MoaC)" evidence="7">
    <location>
        <begin position="1"/>
        <end position="136"/>
    </location>
</feature>
<sequence>MVDVGAKQETARVARAAGTITMQPATLALIREGTAKKGDVLGIARLAAIQASKRTGDLIPLCHPIALTRVAADFVIDETQHAVHCEVTAECFGRTGVEMEALTAASVGLLTIYDMCKAVDRGMRIDNIRLLEKKGGKSGHWQAD</sequence>
<keyword evidence="4" id="KW-0501">Molybdenum cofactor biosynthesis</keyword>
<keyword evidence="9" id="KW-1185">Reference proteome</keyword>
<evidence type="ECO:0000313" key="8">
    <source>
        <dbReference type="EMBL" id="WZJ23183.1"/>
    </source>
</evidence>
<proteinExistence type="predicted"/>
<evidence type="ECO:0000256" key="3">
    <source>
        <dbReference type="ARBA" id="ARBA00012575"/>
    </source>
</evidence>
<dbReference type="Pfam" id="PF01967">
    <property type="entry name" value="MoaC"/>
    <property type="match status" value="1"/>
</dbReference>
<dbReference type="PANTHER" id="PTHR22960">
    <property type="entry name" value="MOLYBDOPTERIN COFACTOR SYNTHESIS PROTEIN A"/>
    <property type="match status" value="1"/>
</dbReference>
<evidence type="ECO:0000256" key="2">
    <source>
        <dbReference type="ARBA" id="ARBA00005046"/>
    </source>
</evidence>
<comment type="pathway">
    <text evidence="2">Cofactor biosynthesis; molybdopterin biosynthesis.</text>
</comment>
<evidence type="ECO:0000256" key="6">
    <source>
        <dbReference type="ARBA" id="ARBA00055087"/>
    </source>
</evidence>
<dbReference type="EC" id="4.6.1.17" evidence="3"/>
<comment type="catalytic activity">
    <reaction evidence="1">
        <text>(8S)-3',8-cyclo-7,8-dihydroguanosine 5'-triphosphate = cyclic pyranopterin phosphate + diphosphate</text>
        <dbReference type="Rhea" id="RHEA:49580"/>
        <dbReference type="ChEBI" id="CHEBI:33019"/>
        <dbReference type="ChEBI" id="CHEBI:59648"/>
        <dbReference type="ChEBI" id="CHEBI:131766"/>
        <dbReference type="EC" id="4.6.1.17"/>
    </reaction>
</comment>
<evidence type="ECO:0000256" key="1">
    <source>
        <dbReference type="ARBA" id="ARBA00001637"/>
    </source>
</evidence>
<dbReference type="InterPro" id="IPR047594">
    <property type="entry name" value="MoaC_bact/euk"/>
</dbReference>
<protein>
    <recommendedName>
        <fullName evidence="3">cyclic pyranopterin monophosphate synthase</fullName>
        <ecNumber evidence="3">4.6.1.17</ecNumber>
    </recommendedName>
</protein>
<organism evidence="8 9">
    <name type="scientific">Azonexus hydrophilus</name>
    <dbReference type="NCBI Taxonomy" id="418702"/>
    <lineage>
        <taxon>Bacteria</taxon>
        <taxon>Pseudomonadati</taxon>
        <taxon>Pseudomonadota</taxon>
        <taxon>Betaproteobacteria</taxon>
        <taxon>Rhodocyclales</taxon>
        <taxon>Azonexaceae</taxon>
        <taxon>Azonexus</taxon>
    </lineage>
</organism>
<name>A0ABZ2XKN5_9RHOO</name>
<dbReference type="InterPro" id="IPR050105">
    <property type="entry name" value="MoCo_biosynth_MoaA/MoaC"/>
</dbReference>